<proteinExistence type="predicted"/>
<evidence type="ECO:0000313" key="2">
    <source>
        <dbReference type="EMBL" id="GMA36429.1"/>
    </source>
</evidence>
<dbReference type="SUPFAM" id="SSF75005">
    <property type="entry name" value="Arabinanase/levansucrase/invertase"/>
    <property type="match status" value="1"/>
</dbReference>
<dbReference type="PANTHER" id="PTHR22925:SF3">
    <property type="entry name" value="GLYCOSYL HYDROLASE FAMILY PROTEIN 43"/>
    <property type="match status" value="1"/>
</dbReference>
<dbReference type="Proteomes" id="UP001157125">
    <property type="component" value="Unassembled WGS sequence"/>
</dbReference>
<accession>A0ABQ6IEW6</accession>
<reference evidence="3" key="1">
    <citation type="journal article" date="2019" name="Int. J. Syst. Evol. Microbiol.">
        <title>The Global Catalogue of Microorganisms (GCM) 10K type strain sequencing project: providing services to taxonomists for standard genome sequencing and annotation.</title>
        <authorList>
            <consortium name="The Broad Institute Genomics Platform"/>
            <consortium name="The Broad Institute Genome Sequencing Center for Infectious Disease"/>
            <person name="Wu L."/>
            <person name="Ma J."/>
        </authorList>
    </citation>
    <scope>NUCLEOTIDE SEQUENCE [LARGE SCALE GENOMIC DNA]</scope>
    <source>
        <strain evidence="3">NBRC 112299</strain>
    </source>
</reference>
<feature type="region of interest" description="Disordered" evidence="1">
    <location>
        <begin position="142"/>
        <end position="166"/>
    </location>
</feature>
<comment type="caution">
    <text evidence="2">The sequence shown here is derived from an EMBL/GenBank/DDBJ whole genome shotgun (WGS) entry which is preliminary data.</text>
</comment>
<dbReference type="InterPro" id="IPR023296">
    <property type="entry name" value="Glyco_hydro_beta-prop_sf"/>
</dbReference>
<evidence type="ECO:0008006" key="4">
    <source>
        <dbReference type="Google" id="ProtNLM"/>
    </source>
</evidence>
<evidence type="ECO:0000256" key="1">
    <source>
        <dbReference type="SAM" id="MobiDB-lite"/>
    </source>
</evidence>
<feature type="region of interest" description="Disordered" evidence="1">
    <location>
        <begin position="1"/>
        <end position="20"/>
    </location>
</feature>
<gene>
    <name evidence="2" type="ORF">GCM10025876_26330</name>
</gene>
<feature type="compositionally biased region" description="Polar residues" evidence="1">
    <location>
        <begin position="1"/>
        <end position="11"/>
    </location>
</feature>
<dbReference type="Gene3D" id="2.115.10.20">
    <property type="entry name" value="Glycosyl hydrolase domain, family 43"/>
    <property type="match status" value="1"/>
</dbReference>
<name>A0ABQ6IEW6_9MICO</name>
<dbReference type="EMBL" id="BSUN01000001">
    <property type="protein sequence ID" value="GMA36429.1"/>
    <property type="molecule type" value="Genomic_DNA"/>
</dbReference>
<dbReference type="RefSeq" id="WP_284328562.1">
    <property type="nucleotide sequence ID" value="NZ_BSUN01000001.1"/>
</dbReference>
<organism evidence="2 3">
    <name type="scientific">Demequina litorisediminis</name>
    <dbReference type="NCBI Taxonomy" id="1849022"/>
    <lineage>
        <taxon>Bacteria</taxon>
        <taxon>Bacillati</taxon>
        <taxon>Actinomycetota</taxon>
        <taxon>Actinomycetes</taxon>
        <taxon>Micrococcales</taxon>
        <taxon>Demequinaceae</taxon>
        <taxon>Demequina</taxon>
    </lineage>
</organism>
<sequence length="166" mass="18359">MAGRSSASPQSRLGVDSEDVVAAEEGGESVYYWYGEDRSNGYWGSPGVAVYRSTDLMNWTNKGTAMRAVASDSELTEPYFDALYDTVGDDGSVDQARVDEVGYYLNTTQADDQTAIFERPKVLYNERDDTWVMWWHADGRMTPGGAPTPARLPRSRWPTAPPGRSA</sequence>
<protein>
    <recommendedName>
        <fullName evidence="4">Glycosyl hydrolases family 43</fullName>
    </recommendedName>
</protein>
<evidence type="ECO:0000313" key="3">
    <source>
        <dbReference type="Proteomes" id="UP001157125"/>
    </source>
</evidence>
<keyword evidence="3" id="KW-1185">Reference proteome</keyword>
<dbReference type="PANTHER" id="PTHR22925">
    <property type="entry name" value="GLYCOSYL HYDROLASE 43 FAMILY MEMBER"/>
    <property type="match status" value="1"/>
</dbReference>